<dbReference type="PANTHER" id="PTHR18829">
    <property type="entry name" value="PROTEIN YAE1 HOMOLOG"/>
    <property type="match status" value="1"/>
</dbReference>
<evidence type="ECO:0000256" key="6">
    <source>
        <dbReference type="ARBA" id="ARBA00022490"/>
    </source>
</evidence>
<dbReference type="GO" id="GO:0005634">
    <property type="term" value="C:nucleus"/>
    <property type="evidence" value="ECO:0007669"/>
    <property type="project" value="UniProtKB-SubCell"/>
</dbReference>
<proteinExistence type="inferred from homology"/>
<evidence type="ECO:0000256" key="5">
    <source>
        <dbReference type="ARBA" id="ARBA00018400"/>
    </source>
</evidence>
<reference evidence="10 11" key="1">
    <citation type="submission" date="2017-04" db="EMBL/GenBank/DDBJ databases">
        <title>Draft genome of the yeast Clavispora lusitaniae type strain CBS 6936.</title>
        <authorList>
            <person name="Durrens P."/>
            <person name="Klopp C."/>
            <person name="Biteau N."/>
            <person name="Fitton-Ouhabi V."/>
            <person name="Dementhon K."/>
            <person name="Accoceberry I."/>
            <person name="Sherman D.J."/>
            <person name="Noel T."/>
        </authorList>
    </citation>
    <scope>NUCLEOTIDE SEQUENCE [LARGE SCALE GENOMIC DNA]</scope>
    <source>
        <strain evidence="10 11">CBS 6936</strain>
    </source>
</reference>
<evidence type="ECO:0000256" key="8">
    <source>
        <dbReference type="SAM" id="MobiDB-lite"/>
    </source>
</evidence>
<evidence type="ECO:0000256" key="7">
    <source>
        <dbReference type="ARBA" id="ARBA00023242"/>
    </source>
</evidence>
<comment type="caution">
    <text evidence="10">The sequence shown here is derived from an EMBL/GenBank/DDBJ whole genome shotgun (WGS) entry which is preliminary data.</text>
</comment>
<dbReference type="KEGG" id="clus:A9F13_05g02409"/>
<protein>
    <recommendedName>
        <fullName evidence="5">Protein YAE1</fullName>
    </recommendedName>
    <alternativeName>
        <fullName evidence="4">Protein yae1</fullName>
    </alternativeName>
</protein>
<evidence type="ECO:0000313" key="11">
    <source>
        <dbReference type="Proteomes" id="UP000195602"/>
    </source>
</evidence>
<evidence type="ECO:0000256" key="2">
    <source>
        <dbReference type="ARBA" id="ARBA00004496"/>
    </source>
</evidence>
<sequence>MSCNGKCKKRPEKTADTDDTDVWASDDEHVSPYADIQRAHVNQGYLDGITVTQESELQKGFDDAYPEGAQLGLRVGRILARLHGKAEFAQAKEELGISKVLDQKHFNEKLHMTEDHSVVRRWEQWLETQEKRGSET</sequence>
<dbReference type="PANTHER" id="PTHR18829:SF0">
    <property type="entry name" value="PROTEIN YAE1 HOMOLOG"/>
    <property type="match status" value="1"/>
</dbReference>
<evidence type="ECO:0000313" key="10">
    <source>
        <dbReference type="EMBL" id="OVF09432.1"/>
    </source>
</evidence>
<evidence type="ECO:0000256" key="4">
    <source>
        <dbReference type="ARBA" id="ARBA00017286"/>
    </source>
</evidence>
<dbReference type="InterPro" id="IPR038881">
    <property type="entry name" value="Yae1-like"/>
</dbReference>
<feature type="compositionally biased region" description="Basic residues" evidence="8">
    <location>
        <begin position="1"/>
        <end position="11"/>
    </location>
</feature>
<dbReference type="AlphaFoldDB" id="A0AA91Q297"/>
<name>A0AA91Q297_CLALS</name>
<comment type="similarity">
    <text evidence="3">Belongs to the YAE1 family.</text>
</comment>
<dbReference type="EMBL" id="LYUB02000005">
    <property type="protein sequence ID" value="OVF09432.1"/>
    <property type="molecule type" value="Genomic_DNA"/>
</dbReference>
<evidence type="ECO:0000259" key="9">
    <source>
        <dbReference type="Pfam" id="PF09811"/>
    </source>
</evidence>
<accession>A0AA91Q297</accession>
<dbReference type="Pfam" id="PF09811">
    <property type="entry name" value="Yae1_N"/>
    <property type="match status" value="1"/>
</dbReference>
<gene>
    <name evidence="10" type="ORF">A9F13_05g02409</name>
</gene>
<feature type="region of interest" description="Disordered" evidence="8">
    <location>
        <begin position="1"/>
        <end position="23"/>
    </location>
</feature>
<keyword evidence="7" id="KW-0539">Nucleus</keyword>
<keyword evidence="6" id="KW-0963">Cytoplasm</keyword>
<dbReference type="InterPro" id="IPR019191">
    <property type="entry name" value="Essential_protein_Yae1_N"/>
</dbReference>
<organism evidence="10 11">
    <name type="scientific">Clavispora lusitaniae</name>
    <name type="common">Candida lusitaniae</name>
    <dbReference type="NCBI Taxonomy" id="36911"/>
    <lineage>
        <taxon>Eukaryota</taxon>
        <taxon>Fungi</taxon>
        <taxon>Dikarya</taxon>
        <taxon>Ascomycota</taxon>
        <taxon>Saccharomycotina</taxon>
        <taxon>Pichiomycetes</taxon>
        <taxon>Metschnikowiaceae</taxon>
        <taxon>Clavispora</taxon>
    </lineage>
</organism>
<dbReference type="GO" id="GO:0005737">
    <property type="term" value="C:cytoplasm"/>
    <property type="evidence" value="ECO:0007669"/>
    <property type="project" value="UniProtKB-SubCell"/>
</dbReference>
<evidence type="ECO:0000256" key="1">
    <source>
        <dbReference type="ARBA" id="ARBA00004123"/>
    </source>
</evidence>
<feature type="domain" description="Essential protein Yae1 N-terminal" evidence="9">
    <location>
        <begin position="44"/>
        <end position="82"/>
    </location>
</feature>
<dbReference type="Proteomes" id="UP000195602">
    <property type="component" value="Unassembled WGS sequence"/>
</dbReference>
<evidence type="ECO:0000256" key="3">
    <source>
        <dbReference type="ARBA" id="ARBA00007096"/>
    </source>
</evidence>
<comment type="subcellular location">
    <subcellularLocation>
        <location evidence="2">Cytoplasm</location>
    </subcellularLocation>
    <subcellularLocation>
        <location evidence="1">Nucleus</location>
    </subcellularLocation>
</comment>